<dbReference type="InterPro" id="IPR015300">
    <property type="entry name" value="DNA-bd_pseudobarrel_sf"/>
</dbReference>
<sequence length="163" mass="18971">MFQDKYVRDVLSSRKLEWIKEVFELNYFEVIYDDCMIVKTNAVEGQKSGRKSLSMKKPVSVGTSRVGDGETIRLLLRKSYENAYRLYIPIHFASVLLTVIGPNPPKNNYFRFKFVKHVLQHKVYFFAGGYRNFCSAYKGKLKKSCQLKIVSMSKKLIEASFQD</sequence>
<evidence type="ECO:0000256" key="4">
    <source>
        <dbReference type="ARBA" id="ARBA00023163"/>
    </source>
</evidence>
<keyword evidence="5" id="KW-0539">Nucleus</keyword>
<keyword evidence="7" id="KW-1185">Reference proteome</keyword>
<keyword evidence="2" id="KW-0805">Transcription regulation</keyword>
<proteinExistence type="predicted"/>
<protein>
    <submittedName>
        <fullName evidence="6">Uncharacterized protein</fullName>
    </submittedName>
</protein>
<evidence type="ECO:0000313" key="7">
    <source>
        <dbReference type="Proteomes" id="UP001341840"/>
    </source>
</evidence>
<comment type="subcellular location">
    <subcellularLocation>
        <location evidence="1">Nucleus</location>
    </subcellularLocation>
</comment>
<dbReference type="SUPFAM" id="SSF101936">
    <property type="entry name" value="DNA-binding pseudobarrel domain"/>
    <property type="match status" value="1"/>
</dbReference>
<reference evidence="6 7" key="1">
    <citation type="journal article" date="2023" name="Plants (Basel)">
        <title>Bridging the Gap: Combining Genomics and Transcriptomics Approaches to Understand Stylosanthes scabra, an Orphan Legume from the Brazilian Caatinga.</title>
        <authorList>
            <person name="Ferreira-Neto J.R.C."/>
            <person name="da Silva M.D."/>
            <person name="Binneck E."/>
            <person name="de Melo N.F."/>
            <person name="da Silva R.H."/>
            <person name="de Melo A.L.T.M."/>
            <person name="Pandolfi V."/>
            <person name="Bustamante F.O."/>
            <person name="Brasileiro-Vidal A.C."/>
            <person name="Benko-Iseppon A.M."/>
        </authorList>
    </citation>
    <scope>NUCLEOTIDE SEQUENCE [LARGE SCALE GENOMIC DNA]</scope>
    <source>
        <tissue evidence="6">Leaves</tissue>
    </source>
</reference>
<dbReference type="Proteomes" id="UP001341840">
    <property type="component" value="Unassembled WGS sequence"/>
</dbReference>
<gene>
    <name evidence="6" type="ORF">PIB30_084598</name>
</gene>
<keyword evidence="4" id="KW-0804">Transcription</keyword>
<evidence type="ECO:0000256" key="3">
    <source>
        <dbReference type="ARBA" id="ARBA00023125"/>
    </source>
</evidence>
<dbReference type="EMBL" id="JASCZI010031585">
    <property type="protein sequence ID" value="MED6127070.1"/>
    <property type="molecule type" value="Genomic_DNA"/>
</dbReference>
<name>A0ABU6RT71_9FABA</name>
<evidence type="ECO:0000256" key="5">
    <source>
        <dbReference type="ARBA" id="ARBA00023242"/>
    </source>
</evidence>
<keyword evidence="3" id="KW-0238">DNA-binding</keyword>
<accession>A0ABU6RT71</accession>
<evidence type="ECO:0000256" key="2">
    <source>
        <dbReference type="ARBA" id="ARBA00023015"/>
    </source>
</evidence>
<evidence type="ECO:0000313" key="6">
    <source>
        <dbReference type="EMBL" id="MED6127070.1"/>
    </source>
</evidence>
<evidence type="ECO:0000256" key="1">
    <source>
        <dbReference type="ARBA" id="ARBA00004123"/>
    </source>
</evidence>
<organism evidence="6 7">
    <name type="scientific">Stylosanthes scabra</name>
    <dbReference type="NCBI Taxonomy" id="79078"/>
    <lineage>
        <taxon>Eukaryota</taxon>
        <taxon>Viridiplantae</taxon>
        <taxon>Streptophyta</taxon>
        <taxon>Embryophyta</taxon>
        <taxon>Tracheophyta</taxon>
        <taxon>Spermatophyta</taxon>
        <taxon>Magnoliopsida</taxon>
        <taxon>eudicotyledons</taxon>
        <taxon>Gunneridae</taxon>
        <taxon>Pentapetalae</taxon>
        <taxon>rosids</taxon>
        <taxon>fabids</taxon>
        <taxon>Fabales</taxon>
        <taxon>Fabaceae</taxon>
        <taxon>Papilionoideae</taxon>
        <taxon>50 kb inversion clade</taxon>
        <taxon>dalbergioids sensu lato</taxon>
        <taxon>Dalbergieae</taxon>
        <taxon>Pterocarpus clade</taxon>
        <taxon>Stylosanthes</taxon>
    </lineage>
</organism>
<comment type="caution">
    <text evidence="6">The sequence shown here is derived from an EMBL/GenBank/DDBJ whole genome shotgun (WGS) entry which is preliminary data.</text>
</comment>